<evidence type="ECO:0000313" key="1">
    <source>
        <dbReference type="EMBL" id="APU01788.1"/>
    </source>
</evidence>
<proteinExistence type="predicted"/>
<accession>A0A219YCR3</accession>
<sequence length="122" mass="14020">MKYKDSMAVLQEIANRNNADIAKIVNNIYNEIAEMMVISREITYTFKTDYVDKWIRHSVGGSINFDSGMVYNELLRKFPNLGYNIEYIGKTETFVVSIPTKILMQFAKAEEQGNFDCTLDGI</sequence>
<reference evidence="1 2" key="1">
    <citation type="journal article" date="2017" name="Sci. Rep.">
        <title>Characterization and diversity of phages infecting Aeromonas salmonicida subsp. salmonicida.</title>
        <authorList>
            <person name="Vincent A.T."/>
            <person name="Paquet V.E."/>
            <person name="Bernatchez A."/>
            <person name="Tremblay D.M."/>
            <person name="Moineau S."/>
            <person name="Charette S.J."/>
        </authorList>
    </citation>
    <scope>NUCLEOTIDE SEQUENCE [LARGE SCALE GENOMIC DNA]</scope>
</reference>
<evidence type="ECO:0000313" key="2">
    <source>
        <dbReference type="Proteomes" id="UP000225215"/>
    </source>
</evidence>
<protein>
    <submittedName>
        <fullName evidence="1">Uncharacterized protein</fullName>
    </submittedName>
</protein>
<organism evidence="1 2">
    <name type="scientific">Aeromonas phage 65.2</name>
    <dbReference type="NCBI Taxonomy" id="1932896"/>
    <lineage>
        <taxon>Viruses</taxon>
        <taxon>Duplodnaviria</taxon>
        <taxon>Heunggongvirae</taxon>
        <taxon>Uroviricota</taxon>
        <taxon>Caudoviricetes</taxon>
        <taxon>Pantevenvirales</taxon>
        <taxon>Straboviridae</taxon>
        <taxon>Emmerichvirinae</taxon>
        <taxon>Ishigurovirus</taxon>
        <taxon>Ishigurovirus osborne</taxon>
    </lineage>
</organism>
<dbReference type="Proteomes" id="UP000225215">
    <property type="component" value="Segment"/>
</dbReference>
<dbReference type="EMBL" id="KY290955">
    <property type="protein sequence ID" value="APU01788.1"/>
    <property type="molecule type" value="Genomic_DNA"/>
</dbReference>
<name>A0A219YCR3_9CAUD</name>